<keyword evidence="5" id="KW-1185">Reference proteome</keyword>
<dbReference type="PANTHER" id="PTHR34847">
    <property type="entry name" value="NODULATION PROTEIN U"/>
    <property type="match status" value="1"/>
</dbReference>
<dbReference type="Proteomes" id="UP000190797">
    <property type="component" value="Chromosome"/>
</dbReference>
<name>A0A1V0AD56_9ACTN</name>
<dbReference type="InterPro" id="IPR038152">
    <property type="entry name" value="Carbam_trans_C_sf"/>
</dbReference>
<dbReference type="PANTHER" id="PTHR34847:SF1">
    <property type="entry name" value="NODULATION PROTEIN U"/>
    <property type="match status" value="1"/>
</dbReference>
<dbReference type="Gene3D" id="3.90.870.20">
    <property type="entry name" value="Carbamoyltransferase, C-terminal domain"/>
    <property type="match status" value="1"/>
</dbReference>
<dbReference type="KEGG" id="noa:BKM31_47835"/>
<comment type="similarity">
    <text evidence="1">Belongs to the NodU/CmcH family.</text>
</comment>
<dbReference type="EMBL" id="CP017717">
    <property type="protein sequence ID" value="AQZ68160.1"/>
    <property type="molecule type" value="Genomic_DNA"/>
</dbReference>
<sequence>MADFPIVVGINRTQDGSIAVAVGESGMYSLQKERISRRKHHWGRLGDLPDRYLPAMPLLKEPVDLVVEGYSSDTEIEHAPAYQEEVRETLGLKDGAPIVLVSHHLSHLYSAFYPSPFEEAAGLVIDAQGSHVRDFTEDVPLPPGTDGDLLEVASFYRCRRGRLECLAKQLWDGDWARPAGLGCFYALLTKMLWPEGEGNEGKVMGLAPFGDPGALGLPGLDVHGHEVHIPDAWLETFRHRDAFVYEPGGEEFRRAANLAAAGQRAFEEALNRVVAWLHAETGLDALAFAGGTALNCSANGRLIRESPFREVFIPPSPHDGGTAVGCALYGLIACLGVDSGFRWTDDFLGPDPDEADIEAAVRALPAGLYAEQPADLVGELATLLDSGRVIGLHQGRSESGPRALGNRSILGDPRSPDMQDYINFQVKGREWFRPLAPLVLAEHAEQIFEVDRPAPFMQYAAAVRPEHRDRLPGITHVDGTARLQTVTRATTPFLHALLSRWHERTGTPVLINTSLNGPGEPLTETPEHSIQTLAATGMHALAMPPYLIRKREEPPLPGEPA</sequence>
<dbReference type="InterPro" id="IPR031730">
    <property type="entry name" value="Carbam_trans_C"/>
</dbReference>
<keyword evidence="4" id="KW-0808">Transferase</keyword>
<accession>A0A1V0AD56</accession>
<gene>
    <name evidence="4" type="ORF">BKM31_47835</name>
</gene>
<evidence type="ECO:0000313" key="4">
    <source>
        <dbReference type="EMBL" id="AQZ68160.1"/>
    </source>
</evidence>
<feature type="domain" description="Carbamoyltransferase C-terminal" evidence="3">
    <location>
        <begin position="381"/>
        <end position="550"/>
    </location>
</feature>
<dbReference type="Gene3D" id="3.30.420.40">
    <property type="match status" value="2"/>
</dbReference>
<dbReference type="Pfam" id="PF16861">
    <property type="entry name" value="Carbam_trans_C"/>
    <property type="match status" value="1"/>
</dbReference>
<protein>
    <submittedName>
        <fullName evidence="4">Carbamoyltransferase</fullName>
    </submittedName>
</protein>
<dbReference type="InterPro" id="IPR051338">
    <property type="entry name" value="NodU/CmcH_Carbamoyltrnsfr"/>
</dbReference>
<evidence type="ECO:0000313" key="5">
    <source>
        <dbReference type="Proteomes" id="UP000190797"/>
    </source>
</evidence>
<organism evidence="4 5">
    <name type="scientific">[Actinomadura] parvosata subsp. kistnae</name>
    <dbReference type="NCBI Taxonomy" id="1909395"/>
    <lineage>
        <taxon>Bacteria</taxon>
        <taxon>Bacillati</taxon>
        <taxon>Actinomycetota</taxon>
        <taxon>Actinomycetes</taxon>
        <taxon>Streptosporangiales</taxon>
        <taxon>Streptosporangiaceae</taxon>
        <taxon>Nonomuraea</taxon>
    </lineage>
</organism>
<dbReference type="InterPro" id="IPR003696">
    <property type="entry name" value="Carbtransf_dom"/>
</dbReference>
<dbReference type="CDD" id="cd24033">
    <property type="entry name" value="ASKHA_NBD_NodU_CmcH-like_N"/>
    <property type="match status" value="1"/>
</dbReference>
<dbReference type="GO" id="GO:0016740">
    <property type="term" value="F:transferase activity"/>
    <property type="evidence" value="ECO:0007669"/>
    <property type="project" value="UniProtKB-KW"/>
</dbReference>
<dbReference type="STRING" id="1909395.BKM31_47835"/>
<proteinExistence type="inferred from homology"/>
<feature type="domain" description="Carbamoyltransferase" evidence="2">
    <location>
        <begin position="92"/>
        <end position="328"/>
    </location>
</feature>
<dbReference type="AlphaFoldDB" id="A0A1V0AD56"/>
<dbReference type="Pfam" id="PF02543">
    <property type="entry name" value="Carbam_trans_N"/>
    <property type="match status" value="1"/>
</dbReference>
<evidence type="ECO:0000259" key="3">
    <source>
        <dbReference type="Pfam" id="PF16861"/>
    </source>
</evidence>
<dbReference type="OrthoDB" id="9780777at2"/>
<dbReference type="SUPFAM" id="SSF53067">
    <property type="entry name" value="Actin-like ATPase domain"/>
    <property type="match status" value="1"/>
</dbReference>
<evidence type="ECO:0000256" key="1">
    <source>
        <dbReference type="ARBA" id="ARBA00006129"/>
    </source>
</evidence>
<dbReference type="InterPro" id="IPR043129">
    <property type="entry name" value="ATPase_NBD"/>
</dbReference>
<reference evidence="5" key="1">
    <citation type="journal article" date="2017" name="Med. Chem. Commun.">
        <title>Nonomuraea sp. ATCC 55076 harbours the largest actinomycete chromosome to date and the kistamicin biosynthetic gene cluster.</title>
        <authorList>
            <person name="Nazari B."/>
            <person name="Forneris C.C."/>
            <person name="Gibson M.I."/>
            <person name="Moon K."/>
            <person name="Schramma K.R."/>
            <person name="Seyedsayamdost M.R."/>
        </authorList>
    </citation>
    <scope>NUCLEOTIDE SEQUENCE [LARGE SCALE GENOMIC DNA]</scope>
    <source>
        <strain evidence="5">ATCC 55076</strain>
    </source>
</reference>
<evidence type="ECO:0000259" key="2">
    <source>
        <dbReference type="Pfam" id="PF02543"/>
    </source>
</evidence>